<evidence type="ECO:0000313" key="2">
    <source>
        <dbReference type="Proteomes" id="UP000058636"/>
    </source>
</evidence>
<dbReference type="AlphaFoldDB" id="A0A101ERK6"/>
<dbReference type="PANTHER" id="PTHR31891:SF1">
    <property type="entry name" value="FORMAMIDASE C869.04-RELATED"/>
    <property type="match status" value="1"/>
</dbReference>
<dbReference type="PATRIC" id="fig|93930.3.peg.1432"/>
<name>A0A101ERK6_9THEM</name>
<comment type="caution">
    <text evidence="1">The sequence shown here is derived from an EMBL/GenBank/DDBJ whole genome shotgun (WGS) entry which is preliminary data.</text>
</comment>
<reference evidence="1 2" key="1">
    <citation type="journal article" date="2015" name="MBio">
        <title>Genome-Resolved Metagenomic Analysis Reveals Roles for Candidate Phyla and Other Microbial Community Members in Biogeochemical Transformations in Oil Reservoirs.</title>
        <authorList>
            <person name="Hu P."/>
            <person name="Tom L."/>
            <person name="Singh A."/>
            <person name="Thomas B.C."/>
            <person name="Baker B.J."/>
            <person name="Piceno Y.M."/>
            <person name="Andersen G.L."/>
            <person name="Banfield J.F."/>
        </authorList>
    </citation>
    <scope>NUCLEOTIDE SEQUENCE [LARGE SCALE GENOMIC DNA]</scope>
    <source>
        <strain evidence="1">46_26</strain>
    </source>
</reference>
<dbReference type="SUPFAM" id="SSF141130">
    <property type="entry name" value="Acetamidase/Formamidase-like"/>
    <property type="match status" value="1"/>
</dbReference>
<dbReference type="Proteomes" id="UP000058636">
    <property type="component" value="Unassembled WGS sequence"/>
</dbReference>
<dbReference type="Gene3D" id="3.10.28.20">
    <property type="entry name" value="Acetamidase/Formamidase-like domains"/>
    <property type="match status" value="1"/>
</dbReference>
<dbReference type="Pfam" id="PF03069">
    <property type="entry name" value="FmdA_AmdA"/>
    <property type="match status" value="2"/>
</dbReference>
<dbReference type="InterPro" id="IPR004304">
    <property type="entry name" value="FmdA_AmdA"/>
</dbReference>
<protein>
    <submittedName>
        <fullName evidence="1">Acetamidase/Formamidase</fullName>
    </submittedName>
</protein>
<dbReference type="EMBL" id="LGFG01000032">
    <property type="protein sequence ID" value="KUK23325.1"/>
    <property type="molecule type" value="Genomic_DNA"/>
</dbReference>
<proteinExistence type="predicted"/>
<gene>
    <name evidence="1" type="ORF">XD57_0588</name>
</gene>
<sequence>MKIVPAQRCVYSFSASMVPVEEVYPGEQVVFETLDALGGNYDKIDFSKVNPATGPVFVNGAKPGDTLKVRIKRIELPRRGVIVTGKGFGVLGDEVEGFHTKELEIEKWAVLFDGMRIPIHPMVGVIGVAPQEGEYPTGTAHRHGGNMDTKEITENVTVHLPVFQEGALLALGDVHATMGDGEVCVSACEVPAKVVVEIDVSKEEIKWPVIETNDAYYIIVSLPDIEEALKEVTREAVWFIQRRKTVPFTDAYMLASLSVDVGISHLVNPAKTVKARIPKYIFTGV</sequence>
<dbReference type="PANTHER" id="PTHR31891">
    <property type="entry name" value="FORMAMIDASE C869.04-RELATED"/>
    <property type="match status" value="1"/>
</dbReference>
<dbReference type="GO" id="GO:0016811">
    <property type="term" value="F:hydrolase activity, acting on carbon-nitrogen (but not peptide) bonds, in linear amides"/>
    <property type="evidence" value="ECO:0007669"/>
    <property type="project" value="InterPro"/>
</dbReference>
<dbReference type="Gene3D" id="2.40.10.120">
    <property type="match status" value="1"/>
</dbReference>
<accession>A0A101ERK6</accession>
<evidence type="ECO:0000313" key="1">
    <source>
        <dbReference type="EMBL" id="KUK23325.1"/>
    </source>
</evidence>
<organism evidence="1 2">
    <name type="scientific">Thermotoga petrophila</name>
    <dbReference type="NCBI Taxonomy" id="93929"/>
    <lineage>
        <taxon>Bacteria</taxon>
        <taxon>Thermotogati</taxon>
        <taxon>Thermotogota</taxon>
        <taxon>Thermotogae</taxon>
        <taxon>Thermotogales</taxon>
        <taxon>Thermotogaceae</taxon>
        <taxon>Thermotoga</taxon>
    </lineage>
</organism>
<dbReference type="Gene3D" id="2.60.120.580">
    <property type="entry name" value="Acetamidase/Formamidase-like domains"/>
    <property type="match status" value="1"/>
</dbReference>